<dbReference type="EMBL" id="QYTW02000006">
    <property type="protein sequence ID" value="RST60095.1"/>
    <property type="molecule type" value="Genomic_DNA"/>
</dbReference>
<feature type="transmembrane region" description="Helical" evidence="1">
    <location>
        <begin position="41"/>
        <end position="60"/>
    </location>
</feature>
<name>A0A429X9I9_SIMTE</name>
<reference evidence="2 3" key="1">
    <citation type="submission" date="2018-12" db="EMBL/GenBank/DDBJ databases">
        <authorList>
            <person name="Sun L."/>
            <person name="Chen Z."/>
        </authorList>
    </citation>
    <scope>NUCLEOTIDE SEQUENCE [LARGE SCALE GENOMIC DNA]</scope>
    <source>
        <strain evidence="2 3">LMG 29736</strain>
    </source>
</reference>
<evidence type="ECO:0000313" key="2">
    <source>
        <dbReference type="EMBL" id="RST60095.1"/>
    </source>
</evidence>
<accession>A0A429X9I9</accession>
<feature type="transmembrane region" description="Helical" evidence="1">
    <location>
        <begin position="7"/>
        <end position="29"/>
    </location>
</feature>
<protein>
    <submittedName>
        <fullName evidence="2">Uncharacterized protein</fullName>
    </submittedName>
</protein>
<organism evidence="2 3">
    <name type="scientific">Siminovitchia terrae</name>
    <name type="common">Bacillus terrae</name>
    <dbReference type="NCBI Taxonomy" id="1914933"/>
    <lineage>
        <taxon>Bacteria</taxon>
        <taxon>Bacillati</taxon>
        <taxon>Bacillota</taxon>
        <taxon>Bacilli</taxon>
        <taxon>Bacillales</taxon>
        <taxon>Bacillaceae</taxon>
        <taxon>Siminovitchia</taxon>
    </lineage>
</organism>
<keyword evidence="1" id="KW-0812">Transmembrane</keyword>
<keyword evidence="1" id="KW-0472">Membrane</keyword>
<dbReference type="OrthoDB" id="9935015at2"/>
<keyword evidence="1" id="KW-1133">Transmembrane helix</keyword>
<gene>
    <name evidence="2" type="ORF">D5F11_008500</name>
</gene>
<dbReference type="Proteomes" id="UP000287296">
    <property type="component" value="Unassembled WGS sequence"/>
</dbReference>
<evidence type="ECO:0000313" key="3">
    <source>
        <dbReference type="Proteomes" id="UP000287296"/>
    </source>
</evidence>
<feature type="transmembrane region" description="Helical" evidence="1">
    <location>
        <begin position="72"/>
        <end position="96"/>
    </location>
</feature>
<dbReference type="RefSeq" id="WP_120117261.1">
    <property type="nucleotide sequence ID" value="NZ_QYTW02000006.1"/>
</dbReference>
<comment type="caution">
    <text evidence="2">The sequence shown here is derived from an EMBL/GenBank/DDBJ whole genome shotgun (WGS) entry which is preliminary data.</text>
</comment>
<sequence length="98" mass="10781">MKIFYHVVLHATNLFFLFVVGVVTVGAAANPSAGITPTQNSVTGAMIIFLLLLTFANYLFQIIKGGWKALLVGHAIYITVFLLSFFLVFPLILVIIEH</sequence>
<dbReference type="AlphaFoldDB" id="A0A429X9I9"/>
<proteinExistence type="predicted"/>
<evidence type="ECO:0000256" key="1">
    <source>
        <dbReference type="SAM" id="Phobius"/>
    </source>
</evidence>